<dbReference type="PANTHER" id="PTHR16140">
    <property type="entry name" value="NON-STRUCTURAL MAINTENANCE OF CHROMOSOMES ELEMENT 4"/>
    <property type="match status" value="1"/>
</dbReference>
<dbReference type="GO" id="GO:0006310">
    <property type="term" value="P:DNA recombination"/>
    <property type="evidence" value="ECO:0007669"/>
    <property type="project" value="UniProtKB-UniRule"/>
</dbReference>
<evidence type="ECO:0000313" key="11">
    <source>
        <dbReference type="Proteomes" id="UP001222932"/>
    </source>
</evidence>
<comment type="function">
    <text evidence="7">Component of the SMC5-SMC6 complex, that promotes sister chromatid alignment after DNA damage and facilitates double-stranded DNA breaks (DSBs) repair via homologous recombination between sister chromatids.</text>
</comment>
<evidence type="ECO:0000259" key="9">
    <source>
        <dbReference type="Pfam" id="PF15412"/>
    </source>
</evidence>
<keyword evidence="3 7" id="KW-0227">DNA damage</keyword>
<dbReference type="Pfam" id="PF08743">
    <property type="entry name" value="Nse4_C"/>
    <property type="match status" value="1"/>
</dbReference>
<feature type="domain" description="Non-structural maintenance of chromosome element 4 C-terminal" evidence="8">
    <location>
        <begin position="225"/>
        <end position="310"/>
    </location>
</feature>
<dbReference type="AlphaFoldDB" id="A0AAD3TRZ2"/>
<organism evidence="10 11">
    <name type="scientific">Cutaneotrichosporon spelunceum</name>
    <dbReference type="NCBI Taxonomy" id="1672016"/>
    <lineage>
        <taxon>Eukaryota</taxon>
        <taxon>Fungi</taxon>
        <taxon>Dikarya</taxon>
        <taxon>Basidiomycota</taxon>
        <taxon>Agaricomycotina</taxon>
        <taxon>Tremellomycetes</taxon>
        <taxon>Trichosporonales</taxon>
        <taxon>Trichosporonaceae</taxon>
        <taxon>Cutaneotrichosporon</taxon>
    </lineage>
</organism>
<keyword evidence="6 7" id="KW-0539">Nucleus</keyword>
<keyword evidence="11" id="KW-1185">Reference proteome</keyword>
<evidence type="ECO:0000256" key="1">
    <source>
        <dbReference type="ARBA" id="ARBA00004123"/>
    </source>
</evidence>
<evidence type="ECO:0000256" key="3">
    <source>
        <dbReference type="ARBA" id="ARBA00022763"/>
    </source>
</evidence>
<comment type="subcellular location">
    <subcellularLocation>
        <location evidence="1 7">Nucleus</location>
    </subcellularLocation>
</comment>
<accession>A0AAD3TRZ2</accession>
<dbReference type="GO" id="GO:0030915">
    <property type="term" value="C:Smc5-Smc6 complex"/>
    <property type="evidence" value="ECO:0007669"/>
    <property type="project" value="UniProtKB-UniRule"/>
</dbReference>
<proteinExistence type="inferred from homology"/>
<dbReference type="EMBL" id="BTCM01000002">
    <property type="protein sequence ID" value="GMK55755.1"/>
    <property type="molecule type" value="Genomic_DNA"/>
</dbReference>
<evidence type="ECO:0000256" key="7">
    <source>
        <dbReference type="RuleBase" id="RU365071"/>
    </source>
</evidence>
<name>A0AAD3TRZ2_9TREE</name>
<comment type="similarity">
    <text evidence="2 7">Belongs to the NSE4 family.</text>
</comment>
<comment type="subunit">
    <text evidence="7">Component of the SMC5-SMC6 complex.</text>
</comment>
<evidence type="ECO:0000256" key="4">
    <source>
        <dbReference type="ARBA" id="ARBA00023172"/>
    </source>
</evidence>
<evidence type="ECO:0000256" key="2">
    <source>
        <dbReference type="ARBA" id="ARBA00008997"/>
    </source>
</evidence>
<reference evidence="10" key="2">
    <citation type="submission" date="2023-06" db="EMBL/GenBank/DDBJ databases">
        <authorList>
            <person name="Kobayashi Y."/>
            <person name="Kayamori A."/>
            <person name="Aoki K."/>
            <person name="Shiwa Y."/>
            <person name="Fujita N."/>
            <person name="Sugita T."/>
            <person name="Iwasaki W."/>
            <person name="Tanaka N."/>
            <person name="Takashima M."/>
        </authorList>
    </citation>
    <scope>NUCLEOTIDE SEQUENCE</scope>
    <source>
        <strain evidence="10">HIS016</strain>
    </source>
</reference>
<dbReference type="GO" id="GO:0005634">
    <property type="term" value="C:nucleus"/>
    <property type="evidence" value="ECO:0007669"/>
    <property type="project" value="UniProtKB-SubCell"/>
</dbReference>
<dbReference type="PANTHER" id="PTHR16140:SF0">
    <property type="entry name" value="NON-STRUCTURAL MAINTENANCE OF CHROMOSOMES ELEMENT 4"/>
    <property type="match status" value="1"/>
</dbReference>
<evidence type="ECO:0000256" key="6">
    <source>
        <dbReference type="ARBA" id="ARBA00023242"/>
    </source>
</evidence>
<feature type="domain" description="Nse4/EID protein Nse3/MAGE-binding" evidence="9">
    <location>
        <begin position="82"/>
        <end position="131"/>
    </location>
</feature>
<reference evidence="10" key="1">
    <citation type="journal article" date="2023" name="BMC Genomics">
        <title>Chromosome-level genome assemblies of Cutaneotrichosporon spp. (Trichosporonales, Basidiomycota) reveal imbalanced evolution between nucleotide sequences and chromosome synteny.</title>
        <authorList>
            <person name="Kobayashi Y."/>
            <person name="Kayamori A."/>
            <person name="Aoki K."/>
            <person name="Shiwa Y."/>
            <person name="Matsutani M."/>
            <person name="Fujita N."/>
            <person name="Sugita T."/>
            <person name="Iwasaki W."/>
            <person name="Tanaka N."/>
            <person name="Takashima M."/>
        </authorList>
    </citation>
    <scope>NUCLEOTIDE SEQUENCE</scope>
    <source>
        <strain evidence="10">HIS016</strain>
    </source>
</reference>
<comment type="caution">
    <text evidence="10">The sequence shown here is derived from an EMBL/GenBank/DDBJ whole genome shotgun (WGS) entry which is preliminary data.</text>
</comment>
<dbReference type="Pfam" id="PF15412">
    <property type="entry name" value="Nse4-Nse3_bdg"/>
    <property type="match status" value="1"/>
</dbReference>
<evidence type="ECO:0000259" key="8">
    <source>
        <dbReference type="Pfam" id="PF08743"/>
    </source>
</evidence>
<sequence length="329" mass="36954">MVGTQRRRRRSSDLDDLRRSEVFASLDPREKADISRRFNDLQGRTDDMRSNLENVAPEAIIDILRGADQLYRVRDTDIANQDARVVREAAEMSAVLLRKQKLGGASFDVDELLARVKGVLDIEEEEAGSDEEAPRRANLGSWETLGWMAARMSRRAPGIEFLYGPLGVEHTRKEKRQRVRQAVAPEQRPVEVETQTKAKAADPTLANVRSVDKTLRRLDAAGEGVNFFAFVCNPQSFSQTVENIFYVSFLVREGRAGIDVADSGLVMIYSRTPRSDDDDEGVVRHQAVMEMDMATWREAIKLFDLREPLIPTRAPVSTEGPSATGWYGA</sequence>
<dbReference type="InterPro" id="IPR027786">
    <property type="entry name" value="Nse4/EID"/>
</dbReference>
<gene>
    <name evidence="10" type="ORF">CspeluHIS016_0208110</name>
</gene>
<keyword evidence="4 7" id="KW-0233">DNA recombination</keyword>
<keyword evidence="5 7" id="KW-0234">DNA repair</keyword>
<dbReference type="InterPro" id="IPR029225">
    <property type="entry name" value="Nse4_Nse3-bd"/>
</dbReference>
<evidence type="ECO:0000313" key="10">
    <source>
        <dbReference type="EMBL" id="GMK55755.1"/>
    </source>
</evidence>
<evidence type="ECO:0000256" key="5">
    <source>
        <dbReference type="ARBA" id="ARBA00023204"/>
    </source>
</evidence>
<dbReference type="Proteomes" id="UP001222932">
    <property type="component" value="Unassembled WGS sequence"/>
</dbReference>
<protein>
    <recommendedName>
        <fullName evidence="7">Non-structural maintenance of chromosomes element 4</fullName>
    </recommendedName>
</protein>
<dbReference type="InterPro" id="IPR014854">
    <property type="entry name" value="Nse4_C"/>
</dbReference>
<dbReference type="GO" id="GO:0006281">
    <property type="term" value="P:DNA repair"/>
    <property type="evidence" value="ECO:0007669"/>
    <property type="project" value="UniProtKB-UniRule"/>
</dbReference>